<sequence>MRLYSFNDFRYICYVEGKDRAIEKLFASLRTDKEIAILNKRTQKDTINIENVYKEYLRGINGAEQNNI</sequence>
<evidence type="ECO:0000313" key="2">
    <source>
        <dbReference type="Proteomes" id="UP000031722"/>
    </source>
</evidence>
<proteinExistence type="predicted"/>
<name>A0A0B5D163_9CAUD</name>
<reference evidence="1 2" key="1">
    <citation type="journal article" date="2015" name="Genome Announc.">
        <title>Complete Genome Sequences of vB_LmoS_188 and vB_LmoS_293, Two Bacteriophages with Specificity for Listeria monocytogenes Strains of Serotypes 4b and 4e.</title>
        <authorList>
            <person name="Casey A."/>
            <person name="Jordan K."/>
            <person name="Coffey A."/>
            <person name="McAuliffe O."/>
        </authorList>
    </citation>
    <scope>NUCLEOTIDE SEQUENCE [LARGE SCALE GENOMIC DNA]</scope>
</reference>
<evidence type="ECO:0000313" key="1">
    <source>
        <dbReference type="EMBL" id="AJE28094.1"/>
    </source>
</evidence>
<keyword evidence="2" id="KW-1185">Reference proteome</keyword>
<dbReference type="GeneID" id="26636914"/>
<gene>
    <name evidence="1" type="ORF">SE25_029</name>
</gene>
<dbReference type="EMBL" id="KP399678">
    <property type="protein sequence ID" value="AJE28094.1"/>
    <property type="molecule type" value="Genomic_DNA"/>
</dbReference>
<dbReference type="Proteomes" id="UP000031722">
    <property type="component" value="Segment"/>
</dbReference>
<protein>
    <submittedName>
        <fullName evidence="1">Uncharacterized protein</fullName>
    </submittedName>
</protein>
<dbReference type="RefSeq" id="YP_009210477.1">
    <property type="nucleotide sequence ID" value="NC_028929.1"/>
</dbReference>
<dbReference type="OrthoDB" id="22980at10239"/>
<accession>A0A0B5D163</accession>
<dbReference type="KEGG" id="vg:26636914"/>
<organism evidence="1 2">
    <name type="scientific">Listeria phage vB_LmoS_293</name>
    <dbReference type="NCBI Taxonomy" id="1591073"/>
    <lineage>
        <taxon>Viruses</taxon>
        <taxon>Duplodnaviria</taxon>
        <taxon>Heunggongvirae</taxon>
        <taxon>Uroviricota</taxon>
        <taxon>Caudoviricetes</taxon>
        <taxon>Aquingentivirus</taxon>
        <taxon>Aquingentivirus av293</taxon>
    </lineage>
</organism>